<gene>
    <name evidence="1" type="ORF">P167DRAFT_540695</name>
</gene>
<dbReference type="InParanoid" id="A0A3N4K7U0"/>
<dbReference type="AlphaFoldDB" id="A0A3N4K7U0"/>
<organism evidence="1 2">
    <name type="scientific">Morchella conica CCBAS932</name>
    <dbReference type="NCBI Taxonomy" id="1392247"/>
    <lineage>
        <taxon>Eukaryota</taxon>
        <taxon>Fungi</taxon>
        <taxon>Dikarya</taxon>
        <taxon>Ascomycota</taxon>
        <taxon>Pezizomycotina</taxon>
        <taxon>Pezizomycetes</taxon>
        <taxon>Pezizales</taxon>
        <taxon>Morchellaceae</taxon>
        <taxon>Morchella</taxon>
    </lineage>
</organism>
<proteinExistence type="predicted"/>
<dbReference type="EMBL" id="ML119268">
    <property type="protein sequence ID" value="RPB06600.1"/>
    <property type="molecule type" value="Genomic_DNA"/>
</dbReference>
<sequence>MQMTTAPTTANTPSPNRTIVEYELLISSKTLRAWYQITYGFGEWYVHLRSNGDYEFYSAEELWGWEHLDSHRVCVCVYGAVVVQGARRREC</sequence>
<protein>
    <submittedName>
        <fullName evidence="1">Uncharacterized protein</fullName>
    </submittedName>
</protein>
<evidence type="ECO:0000313" key="2">
    <source>
        <dbReference type="Proteomes" id="UP000277580"/>
    </source>
</evidence>
<name>A0A3N4K7U0_9PEZI</name>
<reference evidence="1 2" key="1">
    <citation type="journal article" date="2018" name="Nat. Ecol. Evol.">
        <title>Pezizomycetes genomes reveal the molecular basis of ectomycorrhizal truffle lifestyle.</title>
        <authorList>
            <person name="Murat C."/>
            <person name="Payen T."/>
            <person name="Noel B."/>
            <person name="Kuo A."/>
            <person name="Morin E."/>
            <person name="Chen J."/>
            <person name="Kohler A."/>
            <person name="Krizsan K."/>
            <person name="Balestrini R."/>
            <person name="Da Silva C."/>
            <person name="Montanini B."/>
            <person name="Hainaut M."/>
            <person name="Levati E."/>
            <person name="Barry K.W."/>
            <person name="Belfiori B."/>
            <person name="Cichocki N."/>
            <person name="Clum A."/>
            <person name="Dockter R.B."/>
            <person name="Fauchery L."/>
            <person name="Guy J."/>
            <person name="Iotti M."/>
            <person name="Le Tacon F."/>
            <person name="Lindquist E.A."/>
            <person name="Lipzen A."/>
            <person name="Malagnac F."/>
            <person name="Mello A."/>
            <person name="Molinier V."/>
            <person name="Miyauchi S."/>
            <person name="Poulain J."/>
            <person name="Riccioni C."/>
            <person name="Rubini A."/>
            <person name="Sitrit Y."/>
            <person name="Splivallo R."/>
            <person name="Traeger S."/>
            <person name="Wang M."/>
            <person name="Zifcakova L."/>
            <person name="Wipf D."/>
            <person name="Zambonelli A."/>
            <person name="Paolocci F."/>
            <person name="Nowrousian M."/>
            <person name="Ottonello S."/>
            <person name="Baldrian P."/>
            <person name="Spatafora J.W."/>
            <person name="Henrissat B."/>
            <person name="Nagy L.G."/>
            <person name="Aury J.M."/>
            <person name="Wincker P."/>
            <person name="Grigoriev I.V."/>
            <person name="Bonfante P."/>
            <person name="Martin F.M."/>
        </authorList>
    </citation>
    <scope>NUCLEOTIDE SEQUENCE [LARGE SCALE GENOMIC DNA]</scope>
    <source>
        <strain evidence="1 2">CCBAS932</strain>
    </source>
</reference>
<evidence type="ECO:0000313" key="1">
    <source>
        <dbReference type="EMBL" id="RPB06600.1"/>
    </source>
</evidence>
<keyword evidence="2" id="KW-1185">Reference proteome</keyword>
<accession>A0A3N4K7U0</accession>
<dbReference type="Proteomes" id="UP000277580">
    <property type="component" value="Unassembled WGS sequence"/>
</dbReference>